<dbReference type="EMBL" id="ML208555">
    <property type="protein sequence ID" value="TFK62853.1"/>
    <property type="molecule type" value="Genomic_DNA"/>
</dbReference>
<evidence type="ECO:0000313" key="1">
    <source>
        <dbReference type="EMBL" id="TFK62853.1"/>
    </source>
</evidence>
<organism evidence="1 2">
    <name type="scientific">Pluteus cervinus</name>
    <dbReference type="NCBI Taxonomy" id="181527"/>
    <lineage>
        <taxon>Eukaryota</taxon>
        <taxon>Fungi</taxon>
        <taxon>Dikarya</taxon>
        <taxon>Basidiomycota</taxon>
        <taxon>Agaricomycotina</taxon>
        <taxon>Agaricomycetes</taxon>
        <taxon>Agaricomycetidae</taxon>
        <taxon>Agaricales</taxon>
        <taxon>Pluteineae</taxon>
        <taxon>Pluteaceae</taxon>
        <taxon>Pluteus</taxon>
    </lineage>
</organism>
<gene>
    <name evidence="1" type="ORF">BDN72DRAFT_776606</name>
</gene>
<evidence type="ECO:0000313" key="2">
    <source>
        <dbReference type="Proteomes" id="UP000308600"/>
    </source>
</evidence>
<keyword evidence="1" id="KW-0378">Hydrolase</keyword>
<sequence length="604" mass="67574">MPCDFQVKSALAQLKQTDTITISPTGSGKTLTFYIPLLFNGDQITIVISPLNILGAKNVIQLRDRYKIRAINLVASNKTDEAYKDIENGAYRVIFVSPETVLTDERFQKLWDSKKFMSRIFNITFDEAHCISQWGDSFRAEYANLGFLRFKLRHIKFHLASATLPKLVLDDVIYKMNLRKNDLTIIQRSVDRPNIHIAVEKMIHSISSMRDLDRVLQLEELDGEPPPKFMVFVNQRRVGEDLCDFKTQELSPLLRDKVSGEIWGLMCTDAAGMGLDIPDIKLVIQWRYVPSLCTLAQRMGRAARGTLEGTAIYLVEPKYFDTVEKEMAASGKRKWDPDDPGGNKLPTSQVCDQLADAGGIESDEEFDEDGGIGEEGDGEIAEDPAEGTSAAVTQASLLHVDIVERPAPQKNLPKLLPSLKTGNGSQYEVDMMTRPPKPRKKRKIKIASYTMDDTDVKLRTCLQNWRKEQMVKEGLGDDQFFGVHLILSNGILDRIVDLVHHSKLLDVKTLSEQTDWRHATFYGPAILELCAPFSRAPPPRRVLPASNVLQPISLNTPKADQGLIQDPAGEGSTISTSKRQCSGCGSDKHISKDQLHSQLTVLNP</sequence>
<protein>
    <submittedName>
        <fullName evidence="1">P-loop containing nucleoside triphosphate hydrolase protein</fullName>
    </submittedName>
</protein>
<accession>A0ACD3AAE9</accession>
<reference evidence="1 2" key="1">
    <citation type="journal article" date="2019" name="Nat. Ecol. Evol.">
        <title>Megaphylogeny resolves global patterns of mushroom evolution.</title>
        <authorList>
            <person name="Varga T."/>
            <person name="Krizsan K."/>
            <person name="Foldi C."/>
            <person name="Dima B."/>
            <person name="Sanchez-Garcia M."/>
            <person name="Sanchez-Ramirez S."/>
            <person name="Szollosi G.J."/>
            <person name="Szarkandi J.G."/>
            <person name="Papp V."/>
            <person name="Albert L."/>
            <person name="Andreopoulos W."/>
            <person name="Angelini C."/>
            <person name="Antonin V."/>
            <person name="Barry K.W."/>
            <person name="Bougher N.L."/>
            <person name="Buchanan P."/>
            <person name="Buyck B."/>
            <person name="Bense V."/>
            <person name="Catcheside P."/>
            <person name="Chovatia M."/>
            <person name="Cooper J."/>
            <person name="Damon W."/>
            <person name="Desjardin D."/>
            <person name="Finy P."/>
            <person name="Geml J."/>
            <person name="Haridas S."/>
            <person name="Hughes K."/>
            <person name="Justo A."/>
            <person name="Karasinski D."/>
            <person name="Kautmanova I."/>
            <person name="Kiss B."/>
            <person name="Kocsube S."/>
            <person name="Kotiranta H."/>
            <person name="LaButti K.M."/>
            <person name="Lechner B.E."/>
            <person name="Liimatainen K."/>
            <person name="Lipzen A."/>
            <person name="Lukacs Z."/>
            <person name="Mihaltcheva S."/>
            <person name="Morgado L.N."/>
            <person name="Niskanen T."/>
            <person name="Noordeloos M.E."/>
            <person name="Ohm R.A."/>
            <person name="Ortiz-Santana B."/>
            <person name="Ovrebo C."/>
            <person name="Racz N."/>
            <person name="Riley R."/>
            <person name="Savchenko A."/>
            <person name="Shiryaev A."/>
            <person name="Soop K."/>
            <person name="Spirin V."/>
            <person name="Szebenyi C."/>
            <person name="Tomsovsky M."/>
            <person name="Tulloss R.E."/>
            <person name="Uehling J."/>
            <person name="Grigoriev I.V."/>
            <person name="Vagvolgyi C."/>
            <person name="Papp T."/>
            <person name="Martin F.M."/>
            <person name="Miettinen O."/>
            <person name="Hibbett D.S."/>
            <person name="Nagy L.G."/>
        </authorList>
    </citation>
    <scope>NUCLEOTIDE SEQUENCE [LARGE SCALE GENOMIC DNA]</scope>
    <source>
        <strain evidence="1 2">NL-1719</strain>
    </source>
</reference>
<dbReference type="Proteomes" id="UP000308600">
    <property type="component" value="Unassembled WGS sequence"/>
</dbReference>
<proteinExistence type="predicted"/>
<keyword evidence="2" id="KW-1185">Reference proteome</keyword>
<name>A0ACD3AAE9_9AGAR</name>